<feature type="non-terminal residue" evidence="1">
    <location>
        <position position="84"/>
    </location>
</feature>
<name>A0A087TZ63_STEMI</name>
<protein>
    <submittedName>
        <fullName evidence="1">Uncharacterized protein</fullName>
    </submittedName>
</protein>
<evidence type="ECO:0000313" key="2">
    <source>
        <dbReference type="Proteomes" id="UP000054359"/>
    </source>
</evidence>
<evidence type="ECO:0000313" key="1">
    <source>
        <dbReference type="EMBL" id="KFM70402.1"/>
    </source>
</evidence>
<dbReference type="AlphaFoldDB" id="A0A087TZ63"/>
<dbReference type="EMBL" id="KK117408">
    <property type="protein sequence ID" value="KFM70402.1"/>
    <property type="molecule type" value="Genomic_DNA"/>
</dbReference>
<dbReference type="Proteomes" id="UP000054359">
    <property type="component" value="Unassembled WGS sequence"/>
</dbReference>
<reference evidence="1 2" key="1">
    <citation type="submission" date="2013-11" db="EMBL/GenBank/DDBJ databases">
        <title>Genome sequencing of Stegodyphus mimosarum.</title>
        <authorList>
            <person name="Bechsgaard J."/>
        </authorList>
    </citation>
    <scope>NUCLEOTIDE SEQUENCE [LARGE SCALE GENOMIC DNA]</scope>
</reference>
<organism evidence="1 2">
    <name type="scientific">Stegodyphus mimosarum</name>
    <name type="common">African social velvet spider</name>
    <dbReference type="NCBI Taxonomy" id="407821"/>
    <lineage>
        <taxon>Eukaryota</taxon>
        <taxon>Metazoa</taxon>
        <taxon>Ecdysozoa</taxon>
        <taxon>Arthropoda</taxon>
        <taxon>Chelicerata</taxon>
        <taxon>Arachnida</taxon>
        <taxon>Araneae</taxon>
        <taxon>Araneomorphae</taxon>
        <taxon>Entelegynae</taxon>
        <taxon>Eresoidea</taxon>
        <taxon>Eresidae</taxon>
        <taxon>Stegodyphus</taxon>
    </lineage>
</organism>
<gene>
    <name evidence="1" type="ORF">X975_13515</name>
</gene>
<sequence length="84" mass="9582">MKQAATPLDNQGYELLDKADKAHLRPSGMITKSGNSTWIQILTNGLAQWKFSWYLLNVNTTQFFLKALSKPFLAFSKWTAYVLL</sequence>
<proteinExistence type="predicted"/>
<accession>A0A087TZ63</accession>
<keyword evidence="2" id="KW-1185">Reference proteome</keyword>